<gene>
    <name evidence="1" type="ORF">EHQ24_00005</name>
</gene>
<dbReference type="RefSeq" id="WP_135599674.1">
    <property type="nucleotide sequence ID" value="NZ_RQFK01000002.1"/>
</dbReference>
<keyword evidence="2" id="KW-1185">Reference proteome</keyword>
<name>A0A4R9IK76_9LEPT</name>
<organism evidence="1 2">
    <name type="scientific">Leptospira noumeaensis</name>
    <dbReference type="NCBI Taxonomy" id="2484964"/>
    <lineage>
        <taxon>Bacteria</taxon>
        <taxon>Pseudomonadati</taxon>
        <taxon>Spirochaetota</taxon>
        <taxon>Spirochaetia</taxon>
        <taxon>Leptospirales</taxon>
        <taxon>Leptospiraceae</taxon>
        <taxon>Leptospira</taxon>
    </lineage>
</organism>
<accession>A0A4R9IK76</accession>
<protein>
    <recommendedName>
        <fullName evidence="3">HEAT repeat domain-containing protein</fullName>
    </recommendedName>
</protein>
<dbReference type="EMBL" id="RQFK01000002">
    <property type="protein sequence ID" value="TGK89267.1"/>
    <property type="molecule type" value="Genomic_DNA"/>
</dbReference>
<dbReference type="OrthoDB" id="9776303at2"/>
<sequence length="455" mass="54413">MNILRYFSEKKRRKEYIKNCLNEFNIKNILKNSEFRSYIHFNDLSYIDHKEKKKLIWLGLSSYSGYEREKFLHFVSENFTQEDFPFILLRTLDWVKNIRSFAINLLASKLNKVNTETLKLNSDLLINALNKQNDEENWVQLRQSILDILIKNFLNDKNKHKNDSPKYRRLIYFELINKKHSELELIIIKDTDCFNRSLIFLPIFKDYVKNNIPTLVKDNCVKIRLNIFDQFLNESPLEFQNYFETALLDDNSSIRSKANYYAKKYVNFDIRNFYIAQITTPSKLIICLSENPNEKDKDLFEQGLESTNKKVIKASLSSLKKLGLLENFKEKISNLFLFHFRLLLRLEIYKIYSLEELLNLKETFEIDNKIHYLFGLLKVKSFWVMIDFLLEQIIITKSEKFIPILIEEMNHSSRIFEKIDPILKTKIKEKINSLNSQQLINQDLSTSLLFMIKYI</sequence>
<reference evidence="1" key="1">
    <citation type="journal article" date="2019" name="PLoS Negl. Trop. Dis.">
        <title>Revisiting the worldwide diversity of Leptospira species in the environment.</title>
        <authorList>
            <person name="Vincent A.T."/>
            <person name="Schiettekatte O."/>
            <person name="Bourhy P."/>
            <person name="Veyrier F.J."/>
            <person name="Picardeau M."/>
        </authorList>
    </citation>
    <scope>NUCLEOTIDE SEQUENCE [LARGE SCALE GENOMIC DNA]</scope>
    <source>
        <strain evidence="1">201800287</strain>
    </source>
</reference>
<dbReference type="AlphaFoldDB" id="A0A4R9IK76"/>
<proteinExistence type="predicted"/>
<evidence type="ECO:0008006" key="3">
    <source>
        <dbReference type="Google" id="ProtNLM"/>
    </source>
</evidence>
<evidence type="ECO:0000313" key="2">
    <source>
        <dbReference type="Proteomes" id="UP000298009"/>
    </source>
</evidence>
<dbReference type="Proteomes" id="UP000298009">
    <property type="component" value="Unassembled WGS sequence"/>
</dbReference>
<evidence type="ECO:0000313" key="1">
    <source>
        <dbReference type="EMBL" id="TGK89267.1"/>
    </source>
</evidence>
<comment type="caution">
    <text evidence="1">The sequence shown here is derived from an EMBL/GenBank/DDBJ whole genome shotgun (WGS) entry which is preliminary data.</text>
</comment>